<dbReference type="OrthoDB" id="2354161at2759"/>
<evidence type="ECO:0000313" key="2">
    <source>
        <dbReference type="Proteomes" id="UP000789706"/>
    </source>
</evidence>
<dbReference type="AlphaFoldDB" id="A0A9N9DE53"/>
<protein>
    <submittedName>
        <fullName evidence="1">9031_t:CDS:1</fullName>
    </submittedName>
</protein>
<dbReference type="EMBL" id="CAJVPK010004454">
    <property type="protein sequence ID" value="CAG8636767.1"/>
    <property type="molecule type" value="Genomic_DNA"/>
</dbReference>
<proteinExistence type="predicted"/>
<sequence length="293" mass="33813">IEKIQAITCSASAISSLTDNQIQDIIICFPISIDDSSVKCQKMIGVTNCNAHVTEKTLPETEVNSNSNGSEDDEDEFLDKTHSRFYNRYKNKTGLDPWINSETSESKQIENADNYLSQDYSEAKCPICKEVHTRLGIWGDWSCLGKNDHYFLNCPFRINQKKVIIAIQSLSKTQVRVSNKISNSPIHPNKTCLYQYAIKYKIDLKKFSVITEAEKNKWAMECFPADLKRNIRLYRGGIKRNEDTRKYHKFLTDRNRLVGEDILKSGLSTAWLDDLMKEWEEIHAQFNQILPEI</sequence>
<feature type="non-terminal residue" evidence="1">
    <location>
        <position position="1"/>
    </location>
</feature>
<organism evidence="1 2">
    <name type="scientific">Diversispora eburnea</name>
    <dbReference type="NCBI Taxonomy" id="1213867"/>
    <lineage>
        <taxon>Eukaryota</taxon>
        <taxon>Fungi</taxon>
        <taxon>Fungi incertae sedis</taxon>
        <taxon>Mucoromycota</taxon>
        <taxon>Glomeromycotina</taxon>
        <taxon>Glomeromycetes</taxon>
        <taxon>Diversisporales</taxon>
        <taxon>Diversisporaceae</taxon>
        <taxon>Diversispora</taxon>
    </lineage>
</organism>
<keyword evidence="2" id="KW-1185">Reference proteome</keyword>
<accession>A0A9N9DE53</accession>
<name>A0A9N9DE53_9GLOM</name>
<reference evidence="1" key="1">
    <citation type="submission" date="2021-06" db="EMBL/GenBank/DDBJ databases">
        <authorList>
            <person name="Kallberg Y."/>
            <person name="Tangrot J."/>
            <person name="Rosling A."/>
        </authorList>
    </citation>
    <scope>NUCLEOTIDE SEQUENCE</scope>
    <source>
        <strain evidence="1">AZ414A</strain>
    </source>
</reference>
<evidence type="ECO:0000313" key="1">
    <source>
        <dbReference type="EMBL" id="CAG8636767.1"/>
    </source>
</evidence>
<comment type="caution">
    <text evidence="1">The sequence shown here is derived from an EMBL/GenBank/DDBJ whole genome shotgun (WGS) entry which is preliminary data.</text>
</comment>
<feature type="non-terminal residue" evidence="1">
    <location>
        <position position="293"/>
    </location>
</feature>
<dbReference type="Proteomes" id="UP000789706">
    <property type="component" value="Unassembled WGS sequence"/>
</dbReference>
<gene>
    <name evidence="1" type="ORF">DEBURN_LOCUS11003</name>
</gene>